<dbReference type="EMBL" id="MU001642">
    <property type="protein sequence ID" value="KAF2479166.1"/>
    <property type="molecule type" value="Genomic_DNA"/>
</dbReference>
<reference evidence="1" key="1">
    <citation type="journal article" date="2020" name="Stud. Mycol.">
        <title>101 Dothideomycetes genomes: a test case for predicting lifestyles and emergence of pathogens.</title>
        <authorList>
            <person name="Haridas S."/>
            <person name="Albert R."/>
            <person name="Binder M."/>
            <person name="Bloem J."/>
            <person name="Labutti K."/>
            <person name="Salamov A."/>
            <person name="Andreopoulos B."/>
            <person name="Baker S."/>
            <person name="Barry K."/>
            <person name="Bills G."/>
            <person name="Bluhm B."/>
            <person name="Cannon C."/>
            <person name="Castanera R."/>
            <person name="Culley D."/>
            <person name="Daum C."/>
            <person name="Ezra D."/>
            <person name="Gonzalez J."/>
            <person name="Henrissat B."/>
            <person name="Kuo A."/>
            <person name="Liang C."/>
            <person name="Lipzen A."/>
            <person name="Lutzoni F."/>
            <person name="Magnuson J."/>
            <person name="Mondo S."/>
            <person name="Nolan M."/>
            <person name="Ohm R."/>
            <person name="Pangilinan J."/>
            <person name="Park H.-J."/>
            <person name="Ramirez L."/>
            <person name="Alfaro M."/>
            <person name="Sun H."/>
            <person name="Tritt A."/>
            <person name="Yoshinaga Y."/>
            <person name="Zwiers L.-H."/>
            <person name="Turgeon B."/>
            <person name="Goodwin S."/>
            <person name="Spatafora J."/>
            <person name="Crous P."/>
            <person name="Grigoriev I."/>
        </authorList>
    </citation>
    <scope>NUCLEOTIDE SEQUENCE</scope>
    <source>
        <strain evidence="1">CBS 113389</strain>
    </source>
</reference>
<keyword evidence="2" id="KW-1185">Reference proteome</keyword>
<organism evidence="1 2">
    <name type="scientific">Neohortaea acidophila</name>
    <dbReference type="NCBI Taxonomy" id="245834"/>
    <lineage>
        <taxon>Eukaryota</taxon>
        <taxon>Fungi</taxon>
        <taxon>Dikarya</taxon>
        <taxon>Ascomycota</taxon>
        <taxon>Pezizomycotina</taxon>
        <taxon>Dothideomycetes</taxon>
        <taxon>Dothideomycetidae</taxon>
        <taxon>Mycosphaerellales</taxon>
        <taxon>Teratosphaeriaceae</taxon>
        <taxon>Neohortaea</taxon>
    </lineage>
</organism>
<dbReference type="AlphaFoldDB" id="A0A6A6PHB1"/>
<evidence type="ECO:0000313" key="2">
    <source>
        <dbReference type="Proteomes" id="UP000799767"/>
    </source>
</evidence>
<name>A0A6A6PHB1_9PEZI</name>
<dbReference type="RefSeq" id="XP_033585736.1">
    <property type="nucleotide sequence ID" value="XM_033738458.1"/>
</dbReference>
<proteinExistence type="predicted"/>
<protein>
    <submittedName>
        <fullName evidence="1">Uncharacterized protein</fullName>
    </submittedName>
</protein>
<accession>A0A6A6PHB1</accession>
<dbReference type="Proteomes" id="UP000799767">
    <property type="component" value="Unassembled WGS sequence"/>
</dbReference>
<dbReference type="GeneID" id="54479460"/>
<evidence type="ECO:0000313" key="1">
    <source>
        <dbReference type="EMBL" id="KAF2479166.1"/>
    </source>
</evidence>
<gene>
    <name evidence="1" type="ORF">BDY17DRAFT_50870</name>
</gene>
<sequence length="176" mass="20418">MKQSQLDGHFRGFHGIKAVEYVERYKFKGDSTSYVPSPIGHRATAASHLDGCRLAEQLEPRIRSCEKTQDPRRTHKEIEEIRQATCPRDALERACSHVWHFYDQRVLQPVPGPYIRQHPSRRPTTRLQKQLARRVYRCRMDAEVEGDDHHHRGGAGRLVQLGQYRHQLGAVCRVCT</sequence>